<feature type="transmembrane region" description="Helical" evidence="1">
    <location>
        <begin position="39"/>
        <end position="62"/>
    </location>
</feature>
<gene>
    <name evidence="2" type="ORF">IC229_19730</name>
</gene>
<proteinExistence type="predicted"/>
<dbReference type="AlphaFoldDB" id="A0A926Y2A0"/>
<dbReference type="EMBL" id="JACWZY010000017">
    <property type="protein sequence ID" value="MBD2702887.1"/>
    <property type="molecule type" value="Genomic_DNA"/>
</dbReference>
<feature type="transmembrane region" description="Helical" evidence="1">
    <location>
        <begin position="7"/>
        <end position="27"/>
    </location>
</feature>
<evidence type="ECO:0000256" key="1">
    <source>
        <dbReference type="SAM" id="Phobius"/>
    </source>
</evidence>
<dbReference type="SUPFAM" id="SSF103473">
    <property type="entry name" value="MFS general substrate transporter"/>
    <property type="match status" value="1"/>
</dbReference>
<accession>A0A926Y2A0</accession>
<keyword evidence="1" id="KW-0472">Membrane</keyword>
<evidence type="ECO:0000313" key="2">
    <source>
        <dbReference type="EMBL" id="MBD2702887.1"/>
    </source>
</evidence>
<name>A0A926Y2A0_9BACT</name>
<dbReference type="RefSeq" id="WP_190888726.1">
    <property type="nucleotide sequence ID" value="NZ_JACWZY010000017.1"/>
</dbReference>
<evidence type="ECO:0000313" key="3">
    <source>
        <dbReference type="Proteomes" id="UP000598820"/>
    </source>
</evidence>
<keyword evidence="3" id="KW-1185">Reference proteome</keyword>
<keyword evidence="1" id="KW-1133">Transmembrane helix</keyword>
<protein>
    <submittedName>
        <fullName evidence="2">Uncharacterized protein</fullName>
    </submittedName>
</protein>
<dbReference type="InterPro" id="IPR036259">
    <property type="entry name" value="MFS_trans_sf"/>
</dbReference>
<feature type="transmembrane region" description="Helical" evidence="1">
    <location>
        <begin position="74"/>
        <end position="93"/>
    </location>
</feature>
<dbReference type="Proteomes" id="UP000598820">
    <property type="component" value="Unassembled WGS sequence"/>
</dbReference>
<keyword evidence="1" id="KW-0812">Transmembrane</keyword>
<reference evidence="2" key="1">
    <citation type="submission" date="2020-09" db="EMBL/GenBank/DDBJ databases">
        <authorList>
            <person name="Kim M.K."/>
        </authorList>
    </citation>
    <scope>NUCLEOTIDE SEQUENCE</scope>
    <source>
        <strain evidence="2">BT702</strain>
    </source>
</reference>
<sequence length="228" mass="25938">MERHVTLFIASLCAAPLFFFVAGWPYLSDNRGNSDQTIANGYMGLLLGTAAAIVGFFVVGFLTNLLIGKGYLRTIQIADLIMVIGWGIVWFIYSDTQPWELHYADQNAILDIEIRASKDLLNGNPIDKVAGIRFAESGLTYYQPERIRQEGEFTILPWFTYLHRVKGWNVLVDLPQQASFFQMDLPKRPPQSTEWSNWIAPIPQPDYTTPAGLSIRYRFRLVPYGQDP</sequence>
<organism evidence="2 3">
    <name type="scientific">Spirosoma profusum</name>
    <dbReference type="NCBI Taxonomy" id="2771354"/>
    <lineage>
        <taxon>Bacteria</taxon>
        <taxon>Pseudomonadati</taxon>
        <taxon>Bacteroidota</taxon>
        <taxon>Cytophagia</taxon>
        <taxon>Cytophagales</taxon>
        <taxon>Cytophagaceae</taxon>
        <taxon>Spirosoma</taxon>
    </lineage>
</organism>
<comment type="caution">
    <text evidence="2">The sequence shown here is derived from an EMBL/GenBank/DDBJ whole genome shotgun (WGS) entry which is preliminary data.</text>
</comment>